<dbReference type="OrthoDB" id="18193at2759"/>
<dbReference type="PANTHER" id="PTHR47765">
    <property type="entry name" value="3'-5' EXONUCLEASE DOMAIN-CONTAINING PROTEIN"/>
    <property type="match status" value="1"/>
</dbReference>
<proteinExistence type="predicted"/>
<dbReference type="CDD" id="cd06146">
    <property type="entry name" value="mut-7_like_exo"/>
    <property type="match status" value="1"/>
</dbReference>
<evidence type="ECO:0000259" key="4">
    <source>
        <dbReference type="SMART" id="SM00474"/>
    </source>
</evidence>
<dbReference type="InterPro" id="IPR012337">
    <property type="entry name" value="RNaseH-like_sf"/>
</dbReference>
<dbReference type="EMBL" id="BLKM01000822">
    <property type="protein sequence ID" value="GFG38820.1"/>
    <property type="molecule type" value="Genomic_DNA"/>
</dbReference>
<evidence type="ECO:0000313" key="6">
    <source>
        <dbReference type="Proteomes" id="UP000502823"/>
    </source>
</evidence>
<protein>
    <recommendedName>
        <fullName evidence="4">3'-5' exonuclease domain-containing protein</fullName>
    </recommendedName>
</protein>
<dbReference type="InParanoid" id="A0A6L2Q4E0"/>
<dbReference type="InterPro" id="IPR036397">
    <property type="entry name" value="RNaseH_sf"/>
</dbReference>
<dbReference type="GO" id="GO:0006139">
    <property type="term" value="P:nucleobase-containing compound metabolic process"/>
    <property type="evidence" value="ECO:0007669"/>
    <property type="project" value="InterPro"/>
</dbReference>
<dbReference type="GO" id="GO:0008408">
    <property type="term" value="F:3'-5' exonuclease activity"/>
    <property type="evidence" value="ECO:0007669"/>
    <property type="project" value="InterPro"/>
</dbReference>
<dbReference type="AlphaFoldDB" id="A0A6L2Q4E0"/>
<name>A0A6L2Q4E0_COPFO</name>
<evidence type="ECO:0000256" key="2">
    <source>
        <dbReference type="ARBA" id="ARBA00022801"/>
    </source>
</evidence>
<dbReference type="Pfam" id="PF01612">
    <property type="entry name" value="DNA_pol_A_exo1"/>
    <property type="match status" value="1"/>
</dbReference>
<dbReference type="SUPFAM" id="SSF53098">
    <property type="entry name" value="Ribonuclease H-like"/>
    <property type="match status" value="1"/>
</dbReference>
<evidence type="ECO:0000256" key="3">
    <source>
        <dbReference type="ARBA" id="ARBA00022839"/>
    </source>
</evidence>
<dbReference type="Gene3D" id="3.30.420.10">
    <property type="entry name" value="Ribonuclease H-like superfamily/Ribonuclease H"/>
    <property type="match status" value="1"/>
</dbReference>
<dbReference type="FunCoup" id="A0A6L2Q4E0">
    <property type="interactions" value="523"/>
</dbReference>
<organism evidence="5 6">
    <name type="scientific">Coptotermes formosanus</name>
    <name type="common">Formosan subterranean termite</name>
    <dbReference type="NCBI Taxonomy" id="36987"/>
    <lineage>
        <taxon>Eukaryota</taxon>
        <taxon>Metazoa</taxon>
        <taxon>Ecdysozoa</taxon>
        <taxon>Arthropoda</taxon>
        <taxon>Hexapoda</taxon>
        <taxon>Insecta</taxon>
        <taxon>Pterygota</taxon>
        <taxon>Neoptera</taxon>
        <taxon>Polyneoptera</taxon>
        <taxon>Dictyoptera</taxon>
        <taxon>Blattodea</taxon>
        <taxon>Blattoidea</taxon>
        <taxon>Termitoidae</taxon>
        <taxon>Rhinotermitidae</taxon>
        <taxon>Coptotermes</taxon>
    </lineage>
</organism>
<dbReference type="InterPro" id="IPR052408">
    <property type="entry name" value="Exonuclease_MUT-7-like"/>
</dbReference>
<dbReference type="InterPro" id="IPR002782">
    <property type="entry name" value="Mut7-C_RNAse_dom"/>
</dbReference>
<reference evidence="6" key="1">
    <citation type="submission" date="2020-01" db="EMBL/GenBank/DDBJ databases">
        <title>Draft genome sequence of the Termite Coptotermes fromosanus.</title>
        <authorList>
            <person name="Itakura S."/>
            <person name="Yosikawa Y."/>
            <person name="Umezawa K."/>
        </authorList>
    </citation>
    <scope>NUCLEOTIDE SEQUENCE [LARGE SCALE GENOMIC DNA]</scope>
</reference>
<evidence type="ECO:0000256" key="1">
    <source>
        <dbReference type="ARBA" id="ARBA00022722"/>
    </source>
</evidence>
<dbReference type="InterPro" id="IPR002562">
    <property type="entry name" value="3'-5'_exonuclease_dom"/>
</dbReference>
<sequence length="885" mass="100723">MASRERGNRNLTSAGSASSQEQILDVASLHNYLQYPSDDPEDVTALWMNQLKYMWALWKKSDGVTNMLHEHFASVPNPYATALQIMWSCGDVHQCKSSSLSYTVMEEFGKWMANKQADLKRFLTLDIKYEAFSLATQQRNVSLTRMMFSVYHLVDDKALFVKPIRELVSRRQYKEACQSAVLLQLHEYFSVEDFIIPLVFQDKLSIAEEFLSGSPNHQRLLVSFLDGLLEKRNSRAEAESVIERLNIPDVKTEKLHHKPLSKLVARLTKAYNLPPEICPNLNQKRSAGALQFLIHKRYIENGLGLESWREMVREAVGNNGDLQLELVECVNSCGDPHEALYWANVYGIPKHKQPYNVQMLQEEASCSQQQGAEAVIPNVNQEEETWDDDSPQVQYHTLPLPHSSIFIVDTEKSFEQFLDYIKDVPVVGVDSEWKPYFGTRRNELALIQIASRDQVHILDVCNLGSKCANLWIDLGLTLFANENIIKLGFGLVADMKMMKSSVPQLGGVSLTGAGYIDLAVLWRKLVQGYQFVFPYTDEDGFSGESLACLVQLCLGQRLDKSDQFSNWERRPLRDSQKLYAALDAYCLLEVYEVLSQCAVEQNIPFYEICNEIMTNVKSPQKTTKHAKKQFKRENAKVEVVPSPHMKPTPASQFRVVCDNMVCGLGKMLRKCGIDTVILENEDSHDVCVRIANQQNRVIITRGHVYNLLYQHVPQGQCYPVMSDILEDQLEEVLRYFNVIVTRQDVFSRCQMSFLLQVCNGGDFVVVTQDVMQRLADASQRIAQLFAKDDRSGWEETEGFSSESDGYSEEGTAPPCMVRYHNIESGVIMELCQTRKGVTINVDAVPKGVLYQVQKFYICEDCGKCYWDGSHYERLVGGRLQNIVTS</sequence>
<evidence type="ECO:0000313" key="5">
    <source>
        <dbReference type="EMBL" id="GFG38820.1"/>
    </source>
</evidence>
<dbReference type="Proteomes" id="UP000502823">
    <property type="component" value="Unassembled WGS sequence"/>
</dbReference>
<dbReference type="PANTHER" id="PTHR47765:SF2">
    <property type="entry name" value="EXONUCLEASE MUT-7 HOMOLOG"/>
    <property type="match status" value="1"/>
</dbReference>
<keyword evidence="1" id="KW-0540">Nuclease</keyword>
<dbReference type="InterPro" id="IPR037432">
    <property type="entry name" value="Mut-7_DEDDy_dom"/>
</dbReference>
<accession>A0A6L2Q4E0</accession>
<gene>
    <name evidence="5" type="ORF">Cfor_11233</name>
</gene>
<dbReference type="SMART" id="SM00474">
    <property type="entry name" value="35EXOc"/>
    <property type="match status" value="1"/>
</dbReference>
<dbReference type="Pfam" id="PF01927">
    <property type="entry name" value="Mut7-C"/>
    <property type="match status" value="2"/>
</dbReference>
<dbReference type="GO" id="GO:0003676">
    <property type="term" value="F:nucleic acid binding"/>
    <property type="evidence" value="ECO:0007669"/>
    <property type="project" value="InterPro"/>
</dbReference>
<keyword evidence="2" id="KW-0378">Hydrolase</keyword>
<feature type="domain" description="3'-5' exonuclease" evidence="4">
    <location>
        <begin position="405"/>
        <end position="599"/>
    </location>
</feature>
<keyword evidence="3" id="KW-0269">Exonuclease</keyword>
<keyword evidence="6" id="KW-1185">Reference proteome</keyword>
<comment type="caution">
    <text evidence="5">The sequence shown here is derived from an EMBL/GenBank/DDBJ whole genome shotgun (WGS) entry which is preliminary data.</text>
</comment>